<dbReference type="STRING" id="1754190.A0A1Y1Z1G5"/>
<dbReference type="Gene3D" id="1.25.40.20">
    <property type="entry name" value="Ankyrin repeat-containing domain"/>
    <property type="match status" value="3"/>
</dbReference>
<reference evidence="4 5" key="1">
    <citation type="submission" date="2016-08" db="EMBL/GenBank/DDBJ databases">
        <title>A Parts List for Fungal Cellulosomes Revealed by Comparative Genomics.</title>
        <authorList>
            <consortium name="DOE Joint Genome Institute"/>
            <person name="Haitjema C.H."/>
            <person name="Gilmore S.P."/>
            <person name="Henske J.K."/>
            <person name="Solomon K.V."/>
            <person name="De Groot R."/>
            <person name="Kuo A."/>
            <person name="Mondo S.J."/>
            <person name="Salamov A.A."/>
            <person name="Labutti K."/>
            <person name="Zhao Z."/>
            <person name="Chiniquy J."/>
            <person name="Barry K."/>
            <person name="Brewer H.M."/>
            <person name="Purvine S.O."/>
            <person name="Wright A.T."/>
            <person name="Boxma B."/>
            <person name="Van Alen T."/>
            <person name="Hackstein J.H."/>
            <person name="Baker S.E."/>
            <person name="Grigoriev I.V."/>
            <person name="O'Malley M.A."/>
        </authorList>
    </citation>
    <scope>NUCLEOTIDE SEQUENCE [LARGE SCALE GENOMIC DNA]</scope>
    <source>
        <strain evidence="4 5">G1</strain>
    </source>
</reference>
<dbReference type="EMBL" id="MCOG01000469">
    <property type="protein sequence ID" value="ORY04049.1"/>
    <property type="molecule type" value="Genomic_DNA"/>
</dbReference>
<feature type="repeat" description="ANK" evidence="3">
    <location>
        <begin position="818"/>
        <end position="850"/>
    </location>
</feature>
<keyword evidence="1" id="KW-0677">Repeat</keyword>
<keyword evidence="5" id="KW-1185">Reference proteome</keyword>
<evidence type="ECO:0000256" key="1">
    <source>
        <dbReference type="ARBA" id="ARBA00022737"/>
    </source>
</evidence>
<organism evidence="4 5">
    <name type="scientific">Neocallimastix californiae</name>
    <dbReference type="NCBI Taxonomy" id="1754190"/>
    <lineage>
        <taxon>Eukaryota</taxon>
        <taxon>Fungi</taxon>
        <taxon>Fungi incertae sedis</taxon>
        <taxon>Chytridiomycota</taxon>
        <taxon>Chytridiomycota incertae sedis</taxon>
        <taxon>Neocallimastigomycetes</taxon>
        <taxon>Neocallimastigales</taxon>
        <taxon>Neocallimastigaceae</taxon>
        <taxon>Neocallimastix</taxon>
    </lineage>
</organism>
<proteinExistence type="predicted"/>
<evidence type="ECO:0000256" key="2">
    <source>
        <dbReference type="ARBA" id="ARBA00023043"/>
    </source>
</evidence>
<feature type="repeat" description="ANK" evidence="3">
    <location>
        <begin position="609"/>
        <end position="641"/>
    </location>
</feature>
<dbReference type="InterPro" id="IPR036770">
    <property type="entry name" value="Ankyrin_rpt-contain_sf"/>
</dbReference>
<evidence type="ECO:0000313" key="4">
    <source>
        <dbReference type="EMBL" id="ORY04049.1"/>
    </source>
</evidence>
<evidence type="ECO:0000256" key="3">
    <source>
        <dbReference type="PROSITE-ProRule" id="PRU00023"/>
    </source>
</evidence>
<dbReference type="PROSITE" id="PS50088">
    <property type="entry name" value="ANK_REPEAT"/>
    <property type="match status" value="2"/>
</dbReference>
<sequence>MCITVTGYGNLQFWENPFIPFFEAMLYTFIYYKLKICLIKLYNQKKKSITQEDFIAIIKNNNILQLKEFINNNIIIITNTITNINNNDNDNVTYDYLITAIENNASIQIIDLLLIYYDSVNYSFNEKYPQENDNIFQYYEKVPLFSAITRNNFKVAKHLINQANADINYIINNQNDIILYLFNNKLNNKCLLNINNLKFILHCGFNREDSLKFLLNKLISCIDRDRYLFDFQFDKNNGKNIKILITILQHSIYSRDFIIKLLYFYNNKTKISNNQLCSLIHNQNKIINSLYDISFKYKLFFIIRILLNYDIFVTSDDYCKKVNTYYLSELSYKKLGHKILVDILNHRNINFNLTNFEDILICMLNKTLTYGISKFVIDKMINHPYFTSNSLNFEKLINNSFFCGDCLDFVYYIIEINYKNPILNLNKINFEYTLIYIINCEDNISLLDKFIKKLIEYNYNFELINIENVLKEIAHNPYGDKTMKYFLNVIKEKNIYLIENINFKNILIDSYFYNNEHFNTDISKYLLKLMLNINSNDFKNINSNVFKNINIKKLKEYDTKFLTLIINIIIEMGNFEILKILLENEELKSKIDINSKFKKDTFPIINAFYAATNLVHVHTLDNIKIFKFLIDNGADVNVKDENNNTLFSIALYVKNYLFIKLILQKNLIIEENDINKMNDNIISNIFRNNLNFIEHNLDLDKKNETNIIFNYNDDNNNNILNELKYLKFYTNNRYYLNRSNIYELLHSNNDYKEIYNLKGQKKSIELNDINMNNLHLEIDHSYINYSFNPLIISYLLNKKDIFKFLLKNYKNINEVDSNNYTILHYAVLKEDIETIKILLNKKANINFQLDEYGRGHSAFDISIAIGNEEIFTLLLNSDKVHVNQPNQKEELPICSVIKNPHLSLNEKISWIEKILEKESKLMN</sequence>
<dbReference type="PROSITE" id="PS50297">
    <property type="entry name" value="ANK_REP_REGION"/>
    <property type="match status" value="1"/>
</dbReference>
<dbReference type="InterPro" id="IPR002110">
    <property type="entry name" value="Ankyrin_rpt"/>
</dbReference>
<dbReference type="OrthoDB" id="194358at2759"/>
<keyword evidence="2 3" id="KW-0040">ANK repeat</keyword>
<protein>
    <submittedName>
        <fullName evidence="4">Ankyrin</fullName>
    </submittedName>
</protein>
<dbReference type="PANTHER" id="PTHR24198:SF165">
    <property type="entry name" value="ANKYRIN REPEAT-CONTAINING PROTEIN-RELATED"/>
    <property type="match status" value="1"/>
</dbReference>
<comment type="caution">
    <text evidence="4">The sequence shown here is derived from an EMBL/GenBank/DDBJ whole genome shotgun (WGS) entry which is preliminary data.</text>
</comment>
<gene>
    <name evidence="4" type="ORF">LY90DRAFT_519478</name>
</gene>
<dbReference type="AlphaFoldDB" id="A0A1Y1Z1G5"/>
<dbReference type="PANTHER" id="PTHR24198">
    <property type="entry name" value="ANKYRIN REPEAT AND PROTEIN KINASE DOMAIN-CONTAINING PROTEIN"/>
    <property type="match status" value="1"/>
</dbReference>
<dbReference type="Pfam" id="PF12796">
    <property type="entry name" value="Ank_2"/>
    <property type="match status" value="1"/>
</dbReference>
<name>A0A1Y1Z1G5_9FUNG</name>
<dbReference type="SMART" id="SM00248">
    <property type="entry name" value="ANK"/>
    <property type="match status" value="7"/>
</dbReference>
<evidence type="ECO:0000313" key="5">
    <source>
        <dbReference type="Proteomes" id="UP000193920"/>
    </source>
</evidence>
<dbReference type="Proteomes" id="UP000193920">
    <property type="component" value="Unassembled WGS sequence"/>
</dbReference>
<dbReference type="SUPFAM" id="SSF48403">
    <property type="entry name" value="Ankyrin repeat"/>
    <property type="match status" value="3"/>
</dbReference>
<accession>A0A1Y1Z1G5</accession>